<dbReference type="Pfam" id="PF03478">
    <property type="entry name" value="Beta-prop_KIB1-4"/>
    <property type="match status" value="1"/>
</dbReference>
<protein>
    <recommendedName>
        <fullName evidence="1">F-box domain-containing protein</fullName>
    </recommendedName>
</protein>
<comment type="caution">
    <text evidence="2">The sequence shown here is derived from an EMBL/GenBank/DDBJ whole genome shotgun (WGS) entry which is preliminary data.</text>
</comment>
<dbReference type="SMART" id="SM00256">
    <property type="entry name" value="FBOX"/>
    <property type="match status" value="1"/>
</dbReference>
<gene>
    <name evidence="2" type="ORF">QYE76_033303</name>
</gene>
<dbReference type="EMBL" id="JAUUTY010000007">
    <property type="protein sequence ID" value="KAK1609630.1"/>
    <property type="molecule type" value="Genomic_DNA"/>
</dbReference>
<dbReference type="Pfam" id="PF00646">
    <property type="entry name" value="F-box"/>
    <property type="match status" value="1"/>
</dbReference>
<accession>A0AAD8QV16</accession>
<dbReference type="InterPro" id="IPR005174">
    <property type="entry name" value="KIB1-4_b-propeller"/>
</dbReference>
<dbReference type="PANTHER" id="PTHR33110:SF100">
    <property type="entry name" value="F-BOX DOMAIN-CONTAINING PROTEIN"/>
    <property type="match status" value="1"/>
</dbReference>
<evidence type="ECO:0000259" key="1">
    <source>
        <dbReference type="SMART" id="SM00256"/>
    </source>
</evidence>
<evidence type="ECO:0000313" key="3">
    <source>
        <dbReference type="Proteomes" id="UP001231189"/>
    </source>
</evidence>
<proteinExistence type="predicted"/>
<dbReference type="AlphaFoldDB" id="A0AAD8QV16"/>
<dbReference type="SUPFAM" id="SSF81383">
    <property type="entry name" value="F-box domain"/>
    <property type="match status" value="1"/>
</dbReference>
<name>A0AAD8QV16_LOLMU</name>
<dbReference type="PANTHER" id="PTHR33110">
    <property type="entry name" value="F-BOX/KELCH-REPEAT PROTEIN-RELATED"/>
    <property type="match status" value="1"/>
</dbReference>
<feature type="domain" description="F-box" evidence="1">
    <location>
        <begin position="11"/>
        <end position="52"/>
    </location>
</feature>
<dbReference type="Gene3D" id="1.20.1280.50">
    <property type="match status" value="1"/>
</dbReference>
<sequence>MASTLPQWSDLPTDVLGQVLARVPLPGDRARFRAACRSWRSTPGWRLPWIVHRDGTFVTFPDCGLHRLPLPDKASFLGASNNGWLALERVVKGKEHARSYSLHNPFTGATLPLLGLESVIVKVSKWFEVRKVLMRSTVDDVVVVTTNNWYYPVILCRAGKPGAWIPKPIEMPYACIIDVEFLGDRLYGITSDEELVAFDLGEDDEGRPTVSGVTYVIRHPTSGGEEEDMNGKYVPELYQGDGEVPDNEVAVDRHLGQKGHITDSWHLLASNGDLLMLRRRKGTPRCSPEYNIKIEVLKADMNIGSWVPARSKESQKLFISKRFCKCIPAPTKKLTTCYFVGQWDIDDHSYEPLHEYDTRSTWVFPPEVVL</sequence>
<dbReference type="InterPro" id="IPR036047">
    <property type="entry name" value="F-box-like_dom_sf"/>
</dbReference>
<organism evidence="2 3">
    <name type="scientific">Lolium multiflorum</name>
    <name type="common">Italian ryegrass</name>
    <name type="synonym">Lolium perenne subsp. multiflorum</name>
    <dbReference type="NCBI Taxonomy" id="4521"/>
    <lineage>
        <taxon>Eukaryota</taxon>
        <taxon>Viridiplantae</taxon>
        <taxon>Streptophyta</taxon>
        <taxon>Embryophyta</taxon>
        <taxon>Tracheophyta</taxon>
        <taxon>Spermatophyta</taxon>
        <taxon>Magnoliopsida</taxon>
        <taxon>Liliopsida</taxon>
        <taxon>Poales</taxon>
        <taxon>Poaceae</taxon>
        <taxon>BOP clade</taxon>
        <taxon>Pooideae</taxon>
        <taxon>Poodae</taxon>
        <taxon>Poeae</taxon>
        <taxon>Poeae Chloroplast Group 2 (Poeae type)</taxon>
        <taxon>Loliodinae</taxon>
        <taxon>Loliinae</taxon>
        <taxon>Lolium</taxon>
    </lineage>
</organism>
<keyword evidence="3" id="KW-1185">Reference proteome</keyword>
<reference evidence="2" key="1">
    <citation type="submission" date="2023-07" db="EMBL/GenBank/DDBJ databases">
        <title>A chromosome-level genome assembly of Lolium multiflorum.</title>
        <authorList>
            <person name="Chen Y."/>
            <person name="Copetti D."/>
            <person name="Kolliker R."/>
            <person name="Studer B."/>
        </authorList>
    </citation>
    <scope>NUCLEOTIDE SEQUENCE</scope>
    <source>
        <strain evidence="2">02402/16</strain>
        <tissue evidence="2">Leaf</tissue>
    </source>
</reference>
<dbReference type="InterPro" id="IPR001810">
    <property type="entry name" value="F-box_dom"/>
</dbReference>
<dbReference type="Proteomes" id="UP001231189">
    <property type="component" value="Unassembled WGS sequence"/>
</dbReference>
<evidence type="ECO:0000313" key="2">
    <source>
        <dbReference type="EMBL" id="KAK1609630.1"/>
    </source>
</evidence>